<evidence type="ECO:0000313" key="2">
    <source>
        <dbReference type="Proteomes" id="UP000005239"/>
    </source>
</evidence>
<name>A0A2A6CC64_PRIPA</name>
<reference evidence="1" key="2">
    <citation type="submission" date="2022-06" db="UniProtKB">
        <authorList>
            <consortium name="EnsemblMetazoa"/>
        </authorList>
    </citation>
    <scope>IDENTIFICATION</scope>
    <source>
        <strain evidence="1">PS312</strain>
    </source>
</reference>
<accession>A0A8R1YYF7</accession>
<organism evidence="1 2">
    <name type="scientific">Pristionchus pacificus</name>
    <name type="common">Parasitic nematode worm</name>
    <dbReference type="NCBI Taxonomy" id="54126"/>
    <lineage>
        <taxon>Eukaryota</taxon>
        <taxon>Metazoa</taxon>
        <taxon>Ecdysozoa</taxon>
        <taxon>Nematoda</taxon>
        <taxon>Chromadorea</taxon>
        <taxon>Rhabditida</taxon>
        <taxon>Rhabditina</taxon>
        <taxon>Diplogasteromorpha</taxon>
        <taxon>Diplogasteroidea</taxon>
        <taxon>Neodiplogasteridae</taxon>
        <taxon>Pristionchus</taxon>
    </lineage>
</organism>
<dbReference type="AlphaFoldDB" id="A0A2A6CC64"/>
<keyword evidence="2" id="KW-1185">Reference proteome</keyword>
<accession>A0A2A6CC64</accession>
<gene>
    <name evidence="1" type="primary">WBGene00277772</name>
</gene>
<evidence type="ECO:0000313" key="1">
    <source>
        <dbReference type="EnsemblMetazoa" id="PPA39403.1"/>
    </source>
</evidence>
<proteinExistence type="predicted"/>
<dbReference type="Proteomes" id="UP000005239">
    <property type="component" value="Unassembled WGS sequence"/>
</dbReference>
<protein>
    <submittedName>
        <fullName evidence="1">Uncharacterized protein</fullName>
    </submittedName>
</protein>
<reference evidence="2" key="1">
    <citation type="journal article" date="2008" name="Nat. Genet.">
        <title>The Pristionchus pacificus genome provides a unique perspective on nematode lifestyle and parasitism.</title>
        <authorList>
            <person name="Dieterich C."/>
            <person name="Clifton S.W."/>
            <person name="Schuster L.N."/>
            <person name="Chinwalla A."/>
            <person name="Delehaunty K."/>
            <person name="Dinkelacker I."/>
            <person name="Fulton L."/>
            <person name="Fulton R."/>
            <person name="Godfrey J."/>
            <person name="Minx P."/>
            <person name="Mitreva M."/>
            <person name="Roeseler W."/>
            <person name="Tian H."/>
            <person name="Witte H."/>
            <person name="Yang S.P."/>
            <person name="Wilson R.K."/>
            <person name="Sommer R.J."/>
        </authorList>
    </citation>
    <scope>NUCLEOTIDE SEQUENCE [LARGE SCALE GENOMIC DNA]</scope>
    <source>
        <strain evidence="2">PS312</strain>
    </source>
</reference>
<sequence length="214" mass="25331">MSDIEMFDRNEVSMVRISHDMILGNEELARINFHFDPEILTMEKIEHVKNIGEFRLRFSRSTTHHQYNKKTSIVFDVKLVSFSLDSYDHSRIYVGLRLGPWLALHLGEQTIKFHGHDPDALPMYTVEVWVLNKLLIFFKFNKKSVEKFMKEITYDDLENIQEVSMIARDSFLLNSILEKFCLVELLELWEREHASAISPEFSAIIHERKNKLQK</sequence>
<dbReference type="EnsemblMetazoa" id="PPA39403.1">
    <property type="protein sequence ID" value="PPA39403.1"/>
    <property type="gene ID" value="WBGene00277772"/>
</dbReference>